<name>E3IU41_PSEI1</name>
<dbReference type="Pfam" id="PF13549">
    <property type="entry name" value="ATP-grasp_5"/>
    <property type="match status" value="1"/>
</dbReference>
<protein>
    <submittedName>
        <fullName evidence="2">CoA-binding domain protein</fullName>
    </submittedName>
</protein>
<dbReference type="SUPFAM" id="SSF52210">
    <property type="entry name" value="Succinyl-CoA synthetase domains"/>
    <property type="match status" value="2"/>
</dbReference>
<dbReference type="InterPro" id="IPR013815">
    <property type="entry name" value="ATP_grasp_subdomain_1"/>
</dbReference>
<dbReference type="Pfam" id="PF13380">
    <property type="entry name" value="CoA_binding_2"/>
    <property type="match status" value="1"/>
</dbReference>
<organism evidence="2 3">
    <name type="scientific">Pseudofrankia inefficax (strain DSM 45817 / CECT 9037 / DDB 130130 / EuI1c)</name>
    <name type="common">Frankia inefficax</name>
    <dbReference type="NCBI Taxonomy" id="298654"/>
    <lineage>
        <taxon>Bacteria</taxon>
        <taxon>Bacillati</taxon>
        <taxon>Actinomycetota</taxon>
        <taxon>Actinomycetes</taxon>
        <taxon>Frankiales</taxon>
        <taxon>Frankiaceae</taxon>
        <taxon>Pseudofrankia</taxon>
    </lineage>
</organism>
<evidence type="ECO:0000313" key="3">
    <source>
        <dbReference type="Proteomes" id="UP000002484"/>
    </source>
</evidence>
<dbReference type="Proteomes" id="UP000002484">
    <property type="component" value="Chromosome"/>
</dbReference>
<dbReference type="GO" id="GO:0005524">
    <property type="term" value="F:ATP binding"/>
    <property type="evidence" value="ECO:0007669"/>
    <property type="project" value="InterPro"/>
</dbReference>
<dbReference type="Gene3D" id="3.40.50.261">
    <property type="entry name" value="Succinyl-CoA synthetase domains"/>
    <property type="match status" value="2"/>
</dbReference>
<dbReference type="AlphaFoldDB" id="E3IU41"/>
<dbReference type="KEGG" id="fri:FraEuI1c_3221"/>
<dbReference type="eggNOG" id="COG1042">
    <property type="taxonomic scope" value="Bacteria"/>
</dbReference>
<dbReference type="InterPro" id="IPR043938">
    <property type="entry name" value="Ligase_CoA_dom"/>
</dbReference>
<dbReference type="STRING" id="298654.FraEuI1c_3221"/>
<dbReference type="PANTHER" id="PTHR42793:SF1">
    <property type="entry name" value="PEPTIDYL-LYSINE N-ACETYLTRANSFERASE PATZ"/>
    <property type="match status" value="1"/>
</dbReference>
<evidence type="ECO:0000259" key="1">
    <source>
        <dbReference type="SMART" id="SM00881"/>
    </source>
</evidence>
<accession>E3IU41</accession>
<dbReference type="GO" id="GO:0043758">
    <property type="term" value="F:acetate-CoA ligase (ADP-forming) activity"/>
    <property type="evidence" value="ECO:0007669"/>
    <property type="project" value="InterPro"/>
</dbReference>
<dbReference type="OrthoDB" id="190266at2"/>
<dbReference type="Gene3D" id="3.30.470.20">
    <property type="entry name" value="ATP-grasp fold, B domain"/>
    <property type="match status" value="1"/>
</dbReference>
<proteinExistence type="predicted"/>
<dbReference type="Gene3D" id="3.30.1490.20">
    <property type="entry name" value="ATP-grasp fold, A domain"/>
    <property type="match status" value="1"/>
</dbReference>
<evidence type="ECO:0000313" key="2">
    <source>
        <dbReference type="EMBL" id="ADP81234.1"/>
    </source>
</evidence>
<dbReference type="Pfam" id="PF19045">
    <property type="entry name" value="Ligase_CoA_2"/>
    <property type="match status" value="1"/>
</dbReference>
<dbReference type="PANTHER" id="PTHR42793">
    <property type="entry name" value="COA BINDING DOMAIN CONTAINING PROTEIN"/>
    <property type="match status" value="1"/>
</dbReference>
<dbReference type="InterPro" id="IPR016102">
    <property type="entry name" value="Succinyl-CoA_synth-like"/>
</dbReference>
<dbReference type="InterPro" id="IPR032875">
    <property type="entry name" value="Succ_CoA_lig_flav_dom"/>
</dbReference>
<sequence>MTRPSLGAGTRSDLGALFQPRSVAIVGASSKGDGFGNGVVGNLLEGGYTGQVYPVHRSATTVDGLPTIRSFAERAGEIDCAVLAVPAGQVNQSLREAAAAGIRAALVLSSGFAEAGGEGLRMAQEMRDVAADLDLRIVGPNCLGAVSFVDRTVLTFLRGVGRMSAAMAASQGLAVVSQSGALGSNLLQAYRYGVPFSYFVGTGNSAMLDVGDFVGHLCLDERVTGICLLYEGLRENSPLLGALEAAQERGTPVVAVKAGRSAAGQRAASSHTASAVGDDLACVAALEARGVMVVEGPEQLIAAASFLARNRRPSPRVGGVSIVSGSGGIGVLLADSAERHGVPLATFTDETAERLKAVLPPYSTVENPVDLTAGSIGGNGVRDALRALTEDQNTAAAVIALNTTIHDEFGSERMTTVAQAAEASEVPLAAVLLAEGRSGPSLDILESSPHLGLFRSTDQCMRTIAHWMRLARPAGPTPEPDRSVDWDRVALLLAGAPRGADGLLDEPTSQAVLAAVGVEGPRQIVVDTPEAVRTRGWAHYPAVAKVVSADLQHKARYGGVVVGVLDEEALVAACSTIEANVSGQSFPVRISGYLVQEMALGTQELLLGALRDPVYGPIVVIGQGGGGAGRRSSARATAAPLTRARAAELVAGAPATAALPDGVQSSVAHLAVRLGELMTRFPRVAELEVNPLLVTHDRRVVGVDAVVRVTS</sequence>
<dbReference type="EMBL" id="CP002299">
    <property type="protein sequence ID" value="ADP81234.1"/>
    <property type="molecule type" value="Genomic_DNA"/>
</dbReference>
<dbReference type="HOGENOM" id="CLU_007415_3_1_11"/>
<dbReference type="SMART" id="SM00881">
    <property type="entry name" value="CoA_binding"/>
    <property type="match status" value="1"/>
</dbReference>
<dbReference type="SUPFAM" id="SSF51735">
    <property type="entry name" value="NAD(P)-binding Rossmann-fold domains"/>
    <property type="match status" value="1"/>
</dbReference>
<reference evidence="2 3" key="1">
    <citation type="submission" date="2010-10" db="EMBL/GenBank/DDBJ databases">
        <title>Complete sequence of Frankia sp. EuI1c.</title>
        <authorList>
            <consortium name="US DOE Joint Genome Institute"/>
            <person name="Lucas S."/>
            <person name="Copeland A."/>
            <person name="Lapidus A."/>
            <person name="Cheng J.-F."/>
            <person name="Bruce D."/>
            <person name="Goodwin L."/>
            <person name="Pitluck S."/>
            <person name="Chertkov O."/>
            <person name="Detter J.C."/>
            <person name="Han C."/>
            <person name="Tapia R."/>
            <person name="Land M."/>
            <person name="Hauser L."/>
            <person name="Jeffries C."/>
            <person name="Kyrpides N."/>
            <person name="Ivanova N."/>
            <person name="Mikhailova N."/>
            <person name="Beauchemin N."/>
            <person name="Sen A."/>
            <person name="Sur S.A."/>
            <person name="Gtari M."/>
            <person name="Wall L."/>
            <person name="Tisa L."/>
            <person name="Woyke T."/>
        </authorList>
    </citation>
    <scope>NUCLEOTIDE SEQUENCE [LARGE SCALE GENOMIC DNA]</scope>
    <source>
        <strain evidence="3">DSM 45817 / CECT 9037 / EuI1c</strain>
    </source>
</reference>
<dbReference type="InterPro" id="IPR003781">
    <property type="entry name" value="CoA-bd"/>
</dbReference>
<dbReference type="Gene3D" id="3.40.50.720">
    <property type="entry name" value="NAD(P)-binding Rossmann-like Domain"/>
    <property type="match status" value="1"/>
</dbReference>
<gene>
    <name evidence="2" type="ordered locus">FraEuI1c_3221</name>
</gene>
<dbReference type="Pfam" id="PF13607">
    <property type="entry name" value="Succ_CoA_lig"/>
    <property type="match status" value="1"/>
</dbReference>
<dbReference type="RefSeq" id="WP_013424352.1">
    <property type="nucleotide sequence ID" value="NC_014666.1"/>
</dbReference>
<keyword evidence="3" id="KW-1185">Reference proteome</keyword>
<dbReference type="InParanoid" id="E3IU41"/>
<dbReference type="InterPro" id="IPR036291">
    <property type="entry name" value="NAD(P)-bd_dom_sf"/>
</dbReference>
<dbReference type="SUPFAM" id="SSF56059">
    <property type="entry name" value="Glutathione synthetase ATP-binding domain-like"/>
    <property type="match status" value="1"/>
</dbReference>
<feature type="domain" description="CoA-binding" evidence="1">
    <location>
        <begin position="17"/>
        <end position="112"/>
    </location>
</feature>